<dbReference type="EMBL" id="AKWR02000001">
    <property type="protein sequence ID" value="EMJ38905.1"/>
    <property type="molecule type" value="Genomic_DNA"/>
</dbReference>
<dbReference type="Proteomes" id="UP000012164">
    <property type="component" value="Unassembled WGS sequence"/>
</dbReference>
<comment type="caution">
    <text evidence="2">The sequence shown here is derived from an EMBL/GenBank/DDBJ whole genome shotgun (WGS) entry which is preliminary data.</text>
</comment>
<keyword evidence="1" id="KW-0812">Transmembrane</keyword>
<reference evidence="2 3" key="1">
    <citation type="submission" date="2013-01" db="EMBL/GenBank/DDBJ databases">
        <authorList>
            <person name="Harkins D.M."/>
            <person name="Durkin A.S."/>
            <person name="Brinkac L.M."/>
            <person name="Haft D.H."/>
            <person name="Selengut J.D."/>
            <person name="Sanka R."/>
            <person name="DePew J."/>
            <person name="Purushe J."/>
            <person name="Peacock S.J."/>
            <person name="Thaipadungpanit J."/>
            <person name="Wuthiekanun V.W."/>
            <person name="Day N.P."/>
            <person name="Vinetz J.M."/>
            <person name="Sutton G.G."/>
            <person name="Nierman W.C."/>
            <person name="Fouts D.E."/>
        </authorList>
    </citation>
    <scope>NUCLEOTIDE SEQUENCE [LARGE SCALE GENOMIC DNA]</scope>
    <source>
        <strain evidence="2 3">FPW1039</strain>
    </source>
</reference>
<keyword evidence="1" id="KW-1133">Transmembrane helix</keyword>
<gene>
    <name evidence="2" type="ORF">LEP1GSC079_1137</name>
</gene>
<proteinExistence type="predicted"/>
<accession>A0A0F6ILI0</accession>
<organism evidence="2 3">
    <name type="scientific">Leptospira interrogans str. FPW1039</name>
    <dbReference type="NCBI Taxonomy" id="1193040"/>
    <lineage>
        <taxon>Bacteria</taxon>
        <taxon>Pseudomonadati</taxon>
        <taxon>Spirochaetota</taxon>
        <taxon>Spirochaetia</taxon>
        <taxon>Leptospirales</taxon>
        <taxon>Leptospiraceae</taxon>
        <taxon>Leptospira</taxon>
    </lineage>
</organism>
<evidence type="ECO:0000256" key="1">
    <source>
        <dbReference type="SAM" id="Phobius"/>
    </source>
</evidence>
<name>A0A0F6ILI0_LEPIR</name>
<sequence>MAKDWKGFDPKNPKVSDLIPFAYAIYGFLFVWSFFPFFGIISALVVIPFNKNKFLKYLPLVTNLYMSTVYLLYLYK</sequence>
<evidence type="ECO:0000313" key="2">
    <source>
        <dbReference type="EMBL" id="EMJ38905.1"/>
    </source>
</evidence>
<dbReference type="AlphaFoldDB" id="A0A0F6ILI0"/>
<feature type="transmembrane region" description="Helical" evidence="1">
    <location>
        <begin position="20"/>
        <end position="47"/>
    </location>
</feature>
<keyword evidence="1" id="KW-0472">Membrane</keyword>
<protein>
    <submittedName>
        <fullName evidence="2">Uncharacterized protein</fullName>
    </submittedName>
</protein>
<feature type="transmembrane region" description="Helical" evidence="1">
    <location>
        <begin position="54"/>
        <end position="75"/>
    </location>
</feature>
<evidence type="ECO:0000313" key="3">
    <source>
        <dbReference type="Proteomes" id="UP000012164"/>
    </source>
</evidence>